<dbReference type="Proteomes" id="UP001170310">
    <property type="component" value="Unassembled WGS sequence"/>
</dbReference>
<gene>
    <name evidence="1" type="ORF">Q4528_13295</name>
</gene>
<organism evidence="1 2">
    <name type="scientific">Staphylococcus pasteuri_A</name>
    <dbReference type="NCBI Taxonomy" id="3062664"/>
    <lineage>
        <taxon>Bacteria</taxon>
        <taxon>Bacillati</taxon>
        <taxon>Bacillota</taxon>
        <taxon>Bacilli</taxon>
        <taxon>Bacillales</taxon>
        <taxon>Staphylococcaceae</taxon>
        <taxon>Staphylococcus</taxon>
    </lineage>
</organism>
<dbReference type="AlphaFoldDB" id="A0AAW7YWG0"/>
<dbReference type="RefSeq" id="WP_303521987.1">
    <property type="nucleotide sequence ID" value="NZ_JAUOQO010000181.1"/>
</dbReference>
<sequence length="80" mass="8477">VSVDQTGTVIRAYSGRTSTPSSLFNSAQLSHFNVDPSGIVTFHPTAGLSAKTKTYEATTDSTNTVKKSYSSASIQWQFGG</sequence>
<evidence type="ECO:0000313" key="2">
    <source>
        <dbReference type="Proteomes" id="UP001170310"/>
    </source>
</evidence>
<accession>A0AAW7YWG0</accession>
<feature type="non-terminal residue" evidence="1">
    <location>
        <position position="1"/>
    </location>
</feature>
<name>A0AAW7YWG0_9STAP</name>
<protein>
    <submittedName>
        <fullName evidence="1">Uncharacterized protein</fullName>
    </submittedName>
</protein>
<comment type="caution">
    <text evidence="1">The sequence shown here is derived from an EMBL/GenBank/DDBJ whole genome shotgun (WGS) entry which is preliminary data.</text>
</comment>
<reference evidence="1" key="1">
    <citation type="submission" date="2023-07" db="EMBL/GenBank/DDBJ databases">
        <title>Genome content predicts the carbon catabolic preferences of heterotrophic bacteria.</title>
        <authorList>
            <person name="Gralka M."/>
        </authorList>
    </citation>
    <scope>NUCLEOTIDE SEQUENCE</scope>
    <source>
        <strain evidence="1">E2R20</strain>
    </source>
</reference>
<proteinExistence type="predicted"/>
<dbReference type="EMBL" id="JAUOQO010000181">
    <property type="protein sequence ID" value="MDO6575085.1"/>
    <property type="molecule type" value="Genomic_DNA"/>
</dbReference>
<evidence type="ECO:0000313" key="1">
    <source>
        <dbReference type="EMBL" id="MDO6575085.1"/>
    </source>
</evidence>
<keyword evidence="2" id="KW-1185">Reference proteome</keyword>